<dbReference type="PIRSF" id="PIRSF006268">
    <property type="entry name" value="ApbE"/>
    <property type="match status" value="1"/>
</dbReference>
<feature type="region of interest" description="Disordered" evidence="12">
    <location>
        <begin position="101"/>
        <end position="160"/>
    </location>
</feature>
<protein>
    <recommendedName>
        <fullName evidence="2 10">FAD:protein FMN transferase</fullName>
        <ecNumber evidence="1 10">2.7.1.180</ecNumber>
    </recommendedName>
    <alternativeName>
        <fullName evidence="8 10">Flavin transferase</fullName>
    </alternativeName>
</protein>
<keyword evidence="4 10" id="KW-0808">Transferase</keyword>
<comment type="similarity">
    <text evidence="10">Belongs to the ApbE family.</text>
</comment>
<keyword evidence="5 10" id="KW-0479">Metal-binding</keyword>
<sequence>MHAFHTMNTGFSTAGLPRSSQAKAESWFSFVERNLSRFSPTSELSALNRSAGRPFMASALLYQALAAANRFYEETDGLFNPYVGRLLSDLGYGTSFETLSGADPKEGDAGAKAGAAHGRSAGSTHGPDGTSLRQAGSAVPDGRNAPAGPESPLRPGLLLSPGSPAALNDRMMSVTLSPGASVDLGGFAKGWSADQLSAMLLKEGVRTGAIDAGGDIVLWGCPPGGWEIGVASPFAPDRDLLSLRIGGAAGVATSSRLKRRWRDESGAERHHLLDPRTSLPADTDLVQATVLAPTLTEAEVYAKCLLILGSEEGIPWLRARRPGCAYVAVREDGAVLRDPSAADREDEGGLHYAHAI</sequence>
<evidence type="ECO:0000256" key="6">
    <source>
        <dbReference type="ARBA" id="ARBA00022827"/>
    </source>
</evidence>
<dbReference type="EC" id="2.7.1.180" evidence="1 10"/>
<evidence type="ECO:0000256" key="1">
    <source>
        <dbReference type="ARBA" id="ARBA00011955"/>
    </source>
</evidence>
<dbReference type="Pfam" id="PF02424">
    <property type="entry name" value="ApbE"/>
    <property type="match status" value="2"/>
</dbReference>
<gene>
    <name evidence="13" type="ORF">H7B90_04320</name>
</gene>
<evidence type="ECO:0000256" key="11">
    <source>
        <dbReference type="PIRSR" id="PIRSR006268-2"/>
    </source>
</evidence>
<feature type="compositionally biased region" description="Low complexity" evidence="12">
    <location>
        <begin position="148"/>
        <end position="160"/>
    </location>
</feature>
<comment type="catalytic activity">
    <reaction evidence="9 10">
        <text>L-threonyl-[protein] + FAD = FMN-L-threonyl-[protein] + AMP + H(+)</text>
        <dbReference type="Rhea" id="RHEA:36847"/>
        <dbReference type="Rhea" id="RHEA-COMP:11060"/>
        <dbReference type="Rhea" id="RHEA-COMP:11061"/>
        <dbReference type="ChEBI" id="CHEBI:15378"/>
        <dbReference type="ChEBI" id="CHEBI:30013"/>
        <dbReference type="ChEBI" id="CHEBI:57692"/>
        <dbReference type="ChEBI" id="CHEBI:74257"/>
        <dbReference type="ChEBI" id="CHEBI:456215"/>
        <dbReference type="EC" id="2.7.1.180"/>
    </reaction>
</comment>
<evidence type="ECO:0000256" key="2">
    <source>
        <dbReference type="ARBA" id="ARBA00016337"/>
    </source>
</evidence>
<dbReference type="SUPFAM" id="SSF143631">
    <property type="entry name" value="ApbE-like"/>
    <property type="match status" value="2"/>
</dbReference>
<name>A0A841TWT3_9BACL</name>
<comment type="cofactor">
    <cofactor evidence="11">
        <name>Mg(2+)</name>
        <dbReference type="ChEBI" id="CHEBI:18420"/>
    </cofactor>
    <cofactor evidence="11">
        <name>Mn(2+)</name>
        <dbReference type="ChEBI" id="CHEBI:29035"/>
    </cofactor>
    <text evidence="11">Magnesium. Can also use manganese.</text>
</comment>
<accession>A0A841TWT3</accession>
<keyword evidence="3 10" id="KW-0285">Flavoprotein</keyword>
<comment type="caution">
    <text evidence="13">The sequence shown here is derived from an EMBL/GenBank/DDBJ whole genome shotgun (WGS) entry which is preliminary data.</text>
</comment>
<dbReference type="EMBL" id="JACJVR010000013">
    <property type="protein sequence ID" value="MBB6690623.1"/>
    <property type="molecule type" value="Genomic_DNA"/>
</dbReference>
<evidence type="ECO:0000313" key="13">
    <source>
        <dbReference type="EMBL" id="MBB6690623.1"/>
    </source>
</evidence>
<dbReference type="InterPro" id="IPR024932">
    <property type="entry name" value="ApbE"/>
</dbReference>
<proteinExistence type="inferred from homology"/>
<dbReference type="PANTHER" id="PTHR30040:SF2">
    <property type="entry name" value="FAD:PROTEIN FMN TRANSFERASE"/>
    <property type="match status" value="1"/>
</dbReference>
<evidence type="ECO:0000256" key="10">
    <source>
        <dbReference type="PIRNR" id="PIRNR006268"/>
    </source>
</evidence>
<dbReference type="AlphaFoldDB" id="A0A841TWT3"/>
<organism evidence="13 14">
    <name type="scientific">Cohnella xylanilytica</name>
    <dbReference type="NCBI Taxonomy" id="557555"/>
    <lineage>
        <taxon>Bacteria</taxon>
        <taxon>Bacillati</taxon>
        <taxon>Bacillota</taxon>
        <taxon>Bacilli</taxon>
        <taxon>Bacillales</taxon>
        <taxon>Paenibacillaceae</taxon>
        <taxon>Cohnella</taxon>
    </lineage>
</organism>
<feature type="compositionally biased region" description="Low complexity" evidence="12">
    <location>
        <begin position="110"/>
        <end position="126"/>
    </location>
</feature>
<reference evidence="13 14" key="1">
    <citation type="submission" date="2020-08" db="EMBL/GenBank/DDBJ databases">
        <title>Cohnella phylogeny.</title>
        <authorList>
            <person name="Dunlap C."/>
        </authorList>
    </citation>
    <scope>NUCLEOTIDE SEQUENCE [LARGE SCALE GENOMIC DNA]</scope>
    <source>
        <strain evidence="13 14">DSM 25239</strain>
    </source>
</reference>
<dbReference type="GO" id="GO:0046872">
    <property type="term" value="F:metal ion binding"/>
    <property type="evidence" value="ECO:0007669"/>
    <property type="project" value="UniProtKB-UniRule"/>
</dbReference>
<evidence type="ECO:0000256" key="8">
    <source>
        <dbReference type="ARBA" id="ARBA00031306"/>
    </source>
</evidence>
<keyword evidence="7 10" id="KW-0460">Magnesium</keyword>
<evidence type="ECO:0000256" key="4">
    <source>
        <dbReference type="ARBA" id="ARBA00022679"/>
    </source>
</evidence>
<keyword evidence="6 10" id="KW-0274">FAD</keyword>
<evidence type="ECO:0000256" key="5">
    <source>
        <dbReference type="ARBA" id="ARBA00022723"/>
    </source>
</evidence>
<feature type="binding site" evidence="11">
    <location>
        <position position="186"/>
    </location>
    <ligand>
        <name>Mg(2+)</name>
        <dbReference type="ChEBI" id="CHEBI:18420"/>
    </ligand>
</feature>
<dbReference type="GO" id="GO:0016740">
    <property type="term" value="F:transferase activity"/>
    <property type="evidence" value="ECO:0007669"/>
    <property type="project" value="UniProtKB-UniRule"/>
</dbReference>
<evidence type="ECO:0000313" key="14">
    <source>
        <dbReference type="Proteomes" id="UP000553776"/>
    </source>
</evidence>
<dbReference type="Gene3D" id="3.10.520.10">
    <property type="entry name" value="ApbE-like domains"/>
    <property type="match status" value="1"/>
</dbReference>
<keyword evidence="14" id="KW-1185">Reference proteome</keyword>
<dbReference type="RefSeq" id="WP_185134654.1">
    <property type="nucleotide sequence ID" value="NZ_JACJVR010000013.1"/>
</dbReference>
<evidence type="ECO:0000256" key="3">
    <source>
        <dbReference type="ARBA" id="ARBA00022630"/>
    </source>
</evidence>
<dbReference type="PANTHER" id="PTHR30040">
    <property type="entry name" value="THIAMINE BIOSYNTHESIS LIPOPROTEIN APBE"/>
    <property type="match status" value="1"/>
</dbReference>
<evidence type="ECO:0000256" key="12">
    <source>
        <dbReference type="SAM" id="MobiDB-lite"/>
    </source>
</evidence>
<dbReference type="InterPro" id="IPR003374">
    <property type="entry name" value="ApbE-like_sf"/>
</dbReference>
<evidence type="ECO:0000256" key="9">
    <source>
        <dbReference type="ARBA" id="ARBA00048540"/>
    </source>
</evidence>
<dbReference type="Proteomes" id="UP000553776">
    <property type="component" value="Unassembled WGS sequence"/>
</dbReference>
<evidence type="ECO:0000256" key="7">
    <source>
        <dbReference type="ARBA" id="ARBA00022842"/>
    </source>
</evidence>